<dbReference type="Proteomes" id="UP001251528">
    <property type="component" value="Unassembled WGS sequence"/>
</dbReference>
<dbReference type="CDD" id="cd02440">
    <property type="entry name" value="AdoMet_MTases"/>
    <property type="match status" value="1"/>
</dbReference>
<evidence type="ECO:0000259" key="2">
    <source>
        <dbReference type="Pfam" id="PF13649"/>
    </source>
</evidence>
<accession>A0AAJ0CKU6</accession>
<comment type="caution">
    <text evidence="3">The sequence shown here is derived from an EMBL/GenBank/DDBJ whole genome shotgun (WGS) entry which is preliminary data.</text>
</comment>
<proteinExistence type="inferred from homology"/>
<dbReference type="PANTHER" id="PTHR43591">
    <property type="entry name" value="METHYLTRANSFERASE"/>
    <property type="match status" value="1"/>
</dbReference>
<comment type="similarity">
    <text evidence="1">Belongs to the methyltransferase superfamily. LaeA methyltransferase family.</text>
</comment>
<keyword evidence="4" id="KW-1185">Reference proteome</keyword>
<dbReference type="InterPro" id="IPR041698">
    <property type="entry name" value="Methyltransf_25"/>
</dbReference>
<protein>
    <recommendedName>
        <fullName evidence="2">Methyltransferase domain-containing protein</fullName>
    </recommendedName>
</protein>
<dbReference type="Gene3D" id="3.40.50.150">
    <property type="entry name" value="Vaccinia Virus protein VP39"/>
    <property type="match status" value="1"/>
</dbReference>
<name>A0AAJ0CKU6_9HYPO</name>
<reference evidence="3" key="1">
    <citation type="submission" date="2023-06" db="EMBL/GenBank/DDBJ databases">
        <title>Conoideocrella luteorostrata (Hypocreales: Clavicipitaceae), a potential biocontrol fungus for elongate hemlock scale in United States Christmas tree production areas.</title>
        <authorList>
            <person name="Barrett H."/>
            <person name="Lovett B."/>
            <person name="Macias A.M."/>
            <person name="Stajich J.E."/>
            <person name="Kasson M.T."/>
        </authorList>
    </citation>
    <scope>NUCLEOTIDE SEQUENCE</scope>
    <source>
        <strain evidence="3">ARSEF 14590</strain>
    </source>
</reference>
<feature type="domain" description="Methyltransferase" evidence="2">
    <location>
        <begin position="50"/>
        <end position="151"/>
    </location>
</feature>
<dbReference type="SUPFAM" id="SSF53335">
    <property type="entry name" value="S-adenosyl-L-methionine-dependent methyltransferases"/>
    <property type="match status" value="1"/>
</dbReference>
<evidence type="ECO:0000256" key="1">
    <source>
        <dbReference type="ARBA" id="ARBA00038158"/>
    </source>
</evidence>
<evidence type="ECO:0000313" key="4">
    <source>
        <dbReference type="Proteomes" id="UP001251528"/>
    </source>
</evidence>
<dbReference type="Pfam" id="PF13649">
    <property type="entry name" value="Methyltransf_25"/>
    <property type="match status" value="1"/>
</dbReference>
<organism evidence="3 4">
    <name type="scientific">Conoideocrella luteorostrata</name>
    <dbReference type="NCBI Taxonomy" id="1105319"/>
    <lineage>
        <taxon>Eukaryota</taxon>
        <taxon>Fungi</taxon>
        <taxon>Dikarya</taxon>
        <taxon>Ascomycota</taxon>
        <taxon>Pezizomycotina</taxon>
        <taxon>Sordariomycetes</taxon>
        <taxon>Hypocreomycetidae</taxon>
        <taxon>Hypocreales</taxon>
        <taxon>Clavicipitaceae</taxon>
        <taxon>Conoideocrella</taxon>
    </lineage>
</organism>
<evidence type="ECO:0000313" key="3">
    <source>
        <dbReference type="EMBL" id="KAK2594715.1"/>
    </source>
</evidence>
<dbReference type="InterPro" id="IPR029063">
    <property type="entry name" value="SAM-dependent_MTases_sf"/>
</dbReference>
<gene>
    <name evidence="3" type="ORF">QQS21_007565</name>
</gene>
<dbReference type="EMBL" id="JASWJB010000158">
    <property type="protein sequence ID" value="KAK2594715.1"/>
    <property type="molecule type" value="Genomic_DNA"/>
</dbReference>
<dbReference type="AlphaFoldDB" id="A0AAJ0CKU6"/>
<sequence length="320" mass="34786">MPTSTSDVAKLYDILGATETARLDTHPVELLVTLRAIREAFPPNATGQRIADVGGGPGKYAFALADQGHDVDLIDLSPGLLELAQSEQDRRKFAGNKALLHSLAVGNALDTTILHAGQYDAVLLLGPLYHLLEEEERVKAVQNAVRLAKPNAVIFVAFISIAAHLRDIAMREPAKLATDRDFYAKYVGQGTRSPCSDAKRSKSSSVFCAPVQIANETAGITKKLRDGRYEKEKTGYGNIQGFHIKVGQVRSFFDKNFAGTLELVQLRSQEGILGGGLDATLAKSEPQVLQAWADLMYEEYSTGEEHLGCADHLVAVLRKK</sequence>